<evidence type="ECO:0000313" key="8">
    <source>
        <dbReference type="EMBL" id="CBN80014.1"/>
    </source>
</evidence>
<keyword evidence="3" id="KW-0132">Cell division</keyword>
<dbReference type="Pfam" id="PF02301">
    <property type="entry name" value="HORMA"/>
    <property type="match status" value="1"/>
</dbReference>
<protein>
    <submittedName>
        <fullName evidence="8">HORMA domain protein</fullName>
    </submittedName>
</protein>
<gene>
    <name evidence="8" type="ORF">Esi_0022_0115</name>
</gene>
<feature type="domain" description="HORMA" evidence="7">
    <location>
        <begin position="17"/>
        <end position="206"/>
    </location>
</feature>
<dbReference type="GO" id="GO:0051301">
    <property type="term" value="P:cell division"/>
    <property type="evidence" value="ECO:0007669"/>
    <property type="project" value="UniProtKB-KW"/>
</dbReference>
<dbReference type="PROSITE" id="PS50815">
    <property type="entry name" value="HORMA"/>
    <property type="match status" value="1"/>
</dbReference>
<evidence type="ECO:0000256" key="1">
    <source>
        <dbReference type="ARBA" id="ARBA00004123"/>
    </source>
</evidence>
<sequence>MASVAQTSSTENVITLRGSTDVVTDFFYYAVNSVLYQRGVYHPDGFAREAKYGITTLVTTDEALKKYLDNVIKQLKEWLLEKELQRLVLVIVGTDSGDTLERWTFNVHKEERPVLKDGSNAGDQQPRKSQKAITQEIQNVIRQITSSVTFLPLLDEPCSFDLLVYTGNDATVPSGWDDSDPRCIKDSSEVSLRSFSTKIHKVDTVVSYKNKTDEELC</sequence>
<dbReference type="eggNOG" id="KOG3285">
    <property type="taxonomic scope" value="Eukaryota"/>
</dbReference>
<keyword evidence="4" id="KW-0498">Mitosis</keyword>
<keyword evidence="9" id="KW-1185">Reference proteome</keyword>
<dbReference type="Proteomes" id="UP000002630">
    <property type="component" value="Unassembled WGS sequence"/>
</dbReference>
<evidence type="ECO:0000256" key="3">
    <source>
        <dbReference type="ARBA" id="ARBA00022618"/>
    </source>
</evidence>
<evidence type="ECO:0000256" key="6">
    <source>
        <dbReference type="ARBA" id="ARBA00023306"/>
    </source>
</evidence>
<evidence type="ECO:0000313" key="9">
    <source>
        <dbReference type="Proteomes" id="UP000002630"/>
    </source>
</evidence>
<dbReference type="InterPro" id="IPR003511">
    <property type="entry name" value="HORMA_dom"/>
</dbReference>
<comment type="similarity">
    <text evidence="2">Belongs to the MAD2 family.</text>
</comment>
<dbReference type="EMBL" id="FN649760">
    <property type="protein sequence ID" value="CBN80014.1"/>
    <property type="molecule type" value="Genomic_DNA"/>
</dbReference>
<evidence type="ECO:0000256" key="5">
    <source>
        <dbReference type="ARBA" id="ARBA00023242"/>
    </source>
</evidence>
<dbReference type="PANTHER" id="PTHR11842">
    <property type="entry name" value="MITOTIC SPINDLE ASSEMBLY CHECKPOINT PROTEIN MAD2"/>
    <property type="match status" value="1"/>
</dbReference>
<dbReference type="InterPro" id="IPR036570">
    <property type="entry name" value="HORMA_dom_sf"/>
</dbReference>
<dbReference type="STRING" id="2880.D8LIH5"/>
<keyword evidence="6" id="KW-0131">Cell cycle</keyword>
<dbReference type="SUPFAM" id="SSF56019">
    <property type="entry name" value="The spindle assembly checkpoint protein mad2"/>
    <property type="match status" value="1"/>
</dbReference>
<dbReference type="AlphaFoldDB" id="D8LIH5"/>
<keyword evidence="5" id="KW-0539">Nucleus</keyword>
<name>D8LIH5_ECTSI</name>
<dbReference type="Gene3D" id="3.30.900.10">
    <property type="entry name" value="HORMA domain"/>
    <property type="match status" value="1"/>
</dbReference>
<dbReference type="InterPro" id="IPR045091">
    <property type="entry name" value="Mad2-like"/>
</dbReference>
<dbReference type="GO" id="GO:0007094">
    <property type="term" value="P:mitotic spindle assembly checkpoint signaling"/>
    <property type="evidence" value="ECO:0007669"/>
    <property type="project" value="TreeGrafter"/>
</dbReference>
<dbReference type="GO" id="GO:0000776">
    <property type="term" value="C:kinetochore"/>
    <property type="evidence" value="ECO:0007669"/>
    <property type="project" value="TreeGrafter"/>
</dbReference>
<dbReference type="OrthoDB" id="1806at2759"/>
<evidence type="ECO:0000256" key="4">
    <source>
        <dbReference type="ARBA" id="ARBA00022776"/>
    </source>
</evidence>
<comment type="subcellular location">
    <subcellularLocation>
        <location evidence="1">Nucleus</location>
    </subcellularLocation>
</comment>
<organism evidence="8 9">
    <name type="scientific">Ectocarpus siliculosus</name>
    <name type="common">Brown alga</name>
    <name type="synonym">Conferva siliculosa</name>
    <dbReference type="NCBI Taxonomy" id="2880"/>
    <lineage>
        <taxon>Eukaryota</taxon>
        <taxon>Sar</taxon>
        <taxon>Stramenopiles</taxon>
        <taxon>Ochrophyta</taxon>
        <taxon>PX clade</taxon>
        <taxon>Phaeophyceae</taxon>
        <taxon>Ectocarpales</taxon>
        <taxon>Ectocarpaceae</taxon>
        <taxon>Ectocarpus</taxon>
    </lineage>
</organism>
<accession>D8LIH5</accession>
<evidence type="ECO:0000259" key="7">
    <source>
        <dbReference type="PROSITE" id="PS50815"/>
    </source>
</evidence>
<reference evidence="8 9" key="1">
    <citation type="journal article" date="2010" name="Nature">
        <title>The Ectocarpus genome and the independent evolution of multicellularity in brown algae.</title>
        <authorList>
            <person name="Cock J.M."/>
            <person name="Sterck L."/>
            <person name="Rouze P."/>
            <person name="Scornet D."/>
            <person name="Allen A.E."/>
            <person name="Amoutzias G."/>
            <person name="Anthouard V."/>
            <person name="Artiguenave F."/>
            <person name="Aury J.M."/>
            <person name="Badger J.H."/>
            <person name="Beszteri B."/>
            <person name="Billiau K."/>
            <person name="Bonnet E."/>
            <person name="Bothwell J.H."/>
            <person name="Bowler C."/>
            <person name="Boyen C."/>
            <person name="Brownlee C."/>
            <person name="Carrano C.J."/>
            <person name="Charrier B."/>
            <person name="Cho G.Y."/>
            <person name="Coelho S.M."/>
            <person name="Collen J."/>
            <person name="Corre E."/>
            <person name="Da Silva C."/>
            <person name="Delage L."/>
            <person name="Delaroque N."/>
            <person name="Dittami S.M."/>
            <person name="Doulbeau S."/>
            <person name="Elias M."/>
            <person name="Farnham G."/>
            <person name="Gachon C.M."/>
            <person name="Gschloessl B."/>
            <person name="Heesch S."/>
            <person name="Jabbari K."/>
            <person name="Jubin C."/>
            <person name="Kawai H."/>
            <person name="Kimura K."/>
            <person name="Kloareg B."/>
            <person name="Kupper F.C."/>
            <person name="Lang D."/>
            <person name="Le Bail A."/>
            <person name="Leblanc C."/>
            <person name="Lerouge P."/>
            <person name="Lohr M."/>
            <person name="Lopez P.J."/>
            <person name="Martens C."/>
            <person name="Maumus F."/>
            <person name="Michel G."/>
            <person name="Miranda-Saavedra D."/>
            <person name="Morales J."/>
            <person name="Moreau H."/>
            <person name="Motomura T."/>
            <person name="Nagasato C."/>
            <person name="Napoli C.A."/>
            <person name="Nelson D.R."/>
            <person name="Nyvall-Collen P."/>
            <person name="Peters A.F."/>
            <person name="Pommier C."/>
            <person name="Potin P."/>
            <person name="Poulain J."/>
            <person name="Quesneville H."/>
            <person name="Read B."/>
            <person name="Rensing S.A."/>
            <person name="Ritter A."/>
            <person name="Rousvoal S."/>
            <person name="Samanta M."/>
            <person name="Samson G."/>
            <person name="Schroeder D.C."/>
            <person name="Segurens B."/>
            <person name="Strittmatter M."/>
            <person name="Tonon T."/>
            <person name="Tregear J.W."/>
            <person name="Valentin K."/>
            <person name="von Dassow P."/>
            <person name="Yamagishi T."/>
            <person name="Van de Peer Y."/>
            <person name="Wincker P."/>
        </authorList>
    </citation>
    <scope>NUCLEOTIDE SEQUENCE [LARGE SCALE GENOMIC DNA]</scope>
    <source>
        <strain evidence="9">Ec32 / CCAP1310/4</strain>
    </source>
</reference>
<dbReference type="GO" id="GO:0005654">
    <property type="term" value="C:nucleoplasm"/>
    <property type="evidence" value="ECO:0007669"/>
    <property type="project" value="TreeGrafter"/>
</dbReference>
<proteinExistence type="inferred from homology"/>
<dbReference type="PANTHER" id="PTHR11842:SF11">
    <property type="entry name" value="MITOTIC SPINDLE ASSEMBLY CHECKPOINT PROTEIN MAD2A"/>
    <property type="match status" value="1"/>
</dbReference>
<dbReference type="FunFam" id="3.30.900.10:FF:000002">
    <property type="entry name" value="Mitotic spindle assembly checkpoint protein MAD2A"/>
    <property type="match status" value="1"/>
</dbReference>
<dbReference type="InParanoid" id="D8LIH5"/>
<evidence type="ECO:0000256" key="2">
    <source>
        <dbReference type="ARBA" id="ARBA00010348"/>
    </source>
</evidence>
<dbReference type="GO" id="GO:0005737">
    <property type="term" value="C:cytoplasm"/>
    <property type="evidence" value="ECO:0007669"/>
    <property type="project" value="TreeGrafter"/>
</dbReference>